<feature type="transmembrane region" description="Helical" evidence="1">
    <location>
        <begin position="72"/>
        <end position="96"/>
    </location>
</feature>
<keyword evidence="1" id="KW-0812">Transmembrane</keyword>
<gene>
    <name evidence="2" type="ORF">KP509_03G081100</name>
</gene>
<proteinExistence type="predicted"/>
<evidence type="ECO:0000313" key="2">
    <source>
        <dbReference type="EMBL" id="KAH7442305.1"/>
    </source>
</evidence>
<comment type="caution">
    <text evidence="2">The sequence shown here is derived from an EMBL/GenBank/DDBJ whole genome shotgun (WGS) entry which is preliminary data.</text>
</comment>
<evidence type="ECO:0000256" key="1">
    <source>
        <dbReference type="SAM" id="Phobius"/>
    </source>
</evidence>
<feature type="transmembrane region" description="Helical" evidence="1">
    <location>
        <begin position="12"/>
        <end position="35"/>
    </location>
</feature>
<dbReference type="Proteomes" id="UP000825935">
    <property type="component" value="Chromosome 3"/>
</dbReference>
<feature type="transmembrane region" description="Helical" evidence="1">
    <location>
        <begin position="47"/>
        <end position="66"/>
    </location>
</feature>
<accession>A0A8T2V9D1</accession>
<reference evidence="2" key="1">
    <citation type="submission" date="2021-08" db="EMBL/GenBank/DDBJ databases">
        <title>WGS assembly of Ceratopteris richardii.</title>
        <authorList>
            <person name="Marchant D.B."/>
            <person name="Chen G."/>
            <person name="Jenkins J."/>
            <person name="Shu S."/>
            <person name="Leebens-Mack J."/>
            <person name="Grimwood J."/>
            <person name="Schmutz J."/>
            <person name="Soltis P."/>
            <person name="Soltis D."/>
            <person name="Chen Z.-H."/>
        </authorList>
    </citation>
    <scope>NUCLEOTIDE SEQUENCE</scope>
    <source>
        <strain evidence="2">Whitten #5841</strain>
        <tissue evidence="2">Leaf</tissue>
    </source>
</reference>
<evidence type="ECO:0000313" key="3">
    <source>
        <dbReference type="Proteomes" id="UP000825935"/>
    </source>
</evidence>
<dbReference type="AlphaFoldDB" id="A0A8T2V9D1"/>
<keyword evidence="3" id="KW-1185">Reference proteome</keyword>
<keyword evidence="1" id="KW-0472">Membrane</keyword>
<name>A0A8T2V9D1_CERRI</name>
<keyword evidence="1" id="KW-1133">Transmembrane helix</keyword>
<protein>
    <submittedName>
        <fullName evidence="2">Uncharacterized protein</fullName>
    </submittedName>
</protein>
<organism evidence="2 3">
    <name type="scientific">Ceratopteris richardii</name>
    <name type="common">Triangle waterfern</name>
    <dbReference type="NCBI Taxonomy" id="49495"/>
    <lineage>
        <taxon>Eukaryota</taxon>
        <taxon>Viridiplantae</taxon>
        <taxon>Streptophyta</taxon>
        <taxon>Embryophyta</taxon>
        <taxon>Tracheophyta</taxon>
        <taxon>Polypodiopsida</taxon>
        <taxon>Polypodiidae</taxon>
        <taxon>Polypodiales</taxon>
        <taxon>Pteridineae</taxon>
        <taxon>Pteridaceae</taxon>
        <taxon>Parkerioideae</taxon>
        <taxon>Ceratopteris</taxon>
    </lineage>
</organism>
<dbReference type="EMBL" id="CM035408">
    <property type="protein sequence ID" value="KAH7442305.1"/>
    <property type="molecule type" value="Genomic_DNA"/>
</dbReference>
<sequence length="106" mass="11954">MTQYEGAKIWKVVISFSLKVLVYIQVESCVITGLFRRAMSSILLIRISLSLQISLTLLINSLLSAVRQDCFLLQFSIALLIFLLLKNMEYILAVGIQSRFLHSASS</sequence>